<dbReference type="PANTHER" id="PTHR33785">
    <property type="entry name" value="OS06G0550800 PROTEIN"/>
    <property type="match status" value="1"/>
</dbReference>
<feature type="compositionally biased region" description="Acidic residues" evidence="1">
    <location>
        <begin position="191"/>
        <end position="202"/>
    </location>
</feature>
<protein>
    <submittedName>
        <fullName evidence="2">Uncharacterized protein</fullName>
    </submittedName>
</protein>
<evidence type="ECO:0000313" key="3">
    <source>
        <dbReference type="Proteomes" id="UP000652761"/>
    </source>
</evidence>
<accession>A0A843XLU1</accession>
<sequence length="270" mass="28826">MEGSEQEGRLLALFDFCWFDRNVLQRGPVVLPGDGVGSESSPAEGPSLVLPCEPTRHRALGDGVARSTSSDSELLAHRGPGHSPIISGKLSSKEGGGGGGHGGVSAGSVGVTEGKHGRCRKGRARGWASRRLSRSKSLSELEFAELKGFIDLGFTFSKAEADERLLSIVPGLQRLGWRPASLEESGKGAEADDSEEEPEEEGGVGASGTDTRRPYLSEAWEVVDLEERSRTNASAHDHLLRNWRVPTPGEGVDMKTYLRCWAHAVASAAR</sequence>
<organism evidence="2 3">
    <name type="scientific">Colocasia esculenta</name>
    <name type="common">Wild taro</name>
    <name type="synonym">Arum esculentum</name>
    <dbReference type="NCBI Taxonomy" id="4460"/>
    <lineage>
        <taxon>Eukaryota</taxon>
        <taxon>Viridiplantae</taxon>
        <taxon>Streptophyta</taxon>
        <taxon>Embryophyta</taxon>
        <taxon>Tracheophyta</taxon>
        <taxon>Spermatophyta</taxon>
        <taxon>Magnoliopsida</taxon>
        <taxon>Liliopsida</taxon>
        <taxon>Araceae</taxon>
        <taxon>Aroideae</taxon>
        <taxon>Colocasieae</taxon>
        <taxon>Colocasia</taxon>
    </lineage>
</organism>
<reference evidence="2" key="1">
    <citation type="submission" date="2017-07" db="EMBL/GenBank/DDBJ databases">
        <title>Taro Niue Genome Assembly and Annotation.</title>
        <authorList>
            <person name="Atibalentja N."/>
            <person name="Keating K."/>
            <person name="Fields C.J."/>
        </authorList>
    </citation>
    <scope>NUCLEOTIDE SEQUENCE</scope>
    <source>
        <strain evidence="2">Niue_2</strain>
        <tissue evidence="2">Leaf</tissue>
    </source>
</reference>
<dbReference type="EMBL" id="NMUH01009397">
    <property type="protein sequence ID" value="MQM20015.1"/>
    <property type="molecule type" value="Genomic_DNA"/>
</dbReference>
<name>A0A843XLU1_COLES</name>
<evidence type="ECO:0000313" key="2">
    <source>
        <dbReference type="EMBL" id="MQM20015.1"/>
    </source>
</evidence>
<feature type="compositionally biased region" description="Gly residues" evidence="1">
    <location>
        <begin position="94"/>
        <end position="105"/>
    </location>
</feature>
<dbReference type="PANTHER" id="PTHR33785:SF12">
    <property type="entry name" value="DUF1685 FAMILY PROTEIN"/>
    <property type="match status" value="1"/>
</dbReference>
<dbReference type="AlphaFoldDB" id="A0A843XLU1"/>
<dbReference type="OrthoDB" id="1911878at2759"/>
<feature type="region of interest" description="Disordered" evidence="1">
    <location>
        <begin position="180"/>
        <end position="213"/>
    </location>
</feature>
<dbReference type="Proteomes" id="UP000652761">
    <property type="component" value="Unassembled WGS sequence"/>
</dbReference>
<comment type="caution">
    <text evidence="2">The sequence shown here is derived from an EMBL/GenBank/DDBJ whole genome shotgun (WGS) entry which is preliminary data.</text>
</comment>
<feature type="region of interest" description="Disordered" evidence="1">
    <location>
        <begin position="61"/>
        <end position="117"/>
    </location>
</feature>
<evidence type="ECO:0000256" key="1">
    <source>
        <dbReference type="SAM" id="MobiDB-lite"/>
    </source>
</evidence>
<gene>
    <name evidence="2" type="ORF">Taro_053029</name>
</gene>
<feature type="region of interest" description="Disordered" evidence="1">
    <location>
        <begin position="35"/>
        <end position="54"/>
    </location>
</feature>
<proteinExistence type="predicted"/>
<keyword evidence="3" id="KW-1185">Reference proteome</keyword>